<dbReference type="SMART" id="SM00342">
    <property type="entry name" value="HTH_ARAC"/>
    <property type="match status" value="1"/>
</dbReference>
<protein>
    <submittedName>
        <fullName evidence="5">AraC-type DNA-binding protein</fullName>
    </submittedName>
</protein>
<dbReference type="PANTHER" id="PTHR43280:SF32">
    <property type="entry name" value="TRANSCRIPTIONAL REGULATORY PROTEIN"/>
    <property type="match status" value="1"/>
</dbReference>
<dbReference type="GO" id="GO:0043565">
    <property type="term" value="F:sequence-specific DNA binding"/>
    <property type="evidence" value="ECO:0007669"/>
    <property type="project" value="InterPro"/>
</dbReference>
<evidence type="ECO:0000256" key="1">
    <source>
        <dbReference type="ARBA" id="ARBA00023015"/>
    </source>
</evidence>
<keyword evidence="6" id="KW-1185">Reference proteome</keyword>
<accession>A0A1M5UKV3</accession>
<dbReference type="GO" id="GO:0003700">
    <property type="term" value="F:DNA-binding transcription factor activity"/>
    <property type="evidence" value="ECO:0007669"/>
    <property type="project" value="InterPro"/>
</dbReference>
<dbReference type="InterPro" id="IPR037923">
    <property type="entry name" value="HTH-like"/>
</dbReference>
<name>A0A1M5UKV3_9FLAO</name>
<dbReference type="InterPro" id="IPR009057">
    <property type="entry name" value="Homeodomain-like_sf"/>
</dbReference>
<dbReference type="STRING" id="421058.SAMN05421866_3279"/>
<evidence type="ECO:0000259" key="4">
    <source>
        <dbReference type="PROSITE" id="PS01124"/>
    </source>
</evidence>
<evidence type="ECO:0000313" key="5">
    <source>
        <dbReference type="EMBL" id="SHH63654.1"/>
    </source>
</evidence>
<proteinExistence type="predicted"/>
<dbReference type="EMBL" id="FQWT01000005">
    <property type="protein sequence ID" value="SHH63654.1"/>
    <property type="molecule type" value="Genomic_DNA"/>
</dbReference>
<dbReference type="AlphaFoldDB" id="A0A1M5UKV3"/>
<keyword evidence="2 5" id="KW-0238">DNA-binding</keyword>
<dbReference type="SUPFAM" id="SSF51215">
    <property type="entry name" value="Regulatory protein AraC"/>
    <property type="match status" value="1"/>
</dbReference>
<evidence type="ECO:0000256" key="2">
    <source>
        <dbReference type="ARBA" id="ARBA00023125"/>
    </source>
</evidence>
<dbReference type="PROSITE" id="PS01124">
    <property type="entry name" value="HTH_ARAC_FAMILY_2"/>
    <property type="match status" value="1"/>
</dbReference>
<sequence>MKKDSAYTLINKQNGNLAFKLFYFDDNSSFDHISYNNFYTVIWVREGRGLLRSDCNEYLFSENALFAFSPYQPFMFSTDETFSGVAIQFHSDFYCIHKISQETNCDKLVFNNIYEQPFIYLDDVTSNKLEQLIEQFKDEFSESADGAYKLLVPTLIIFLVTIARKKAKIKNKEPIYTETNTPFVLRKLKNAIEENFREKHSPGDYAALLNISPNALAKIVKSHFNKTLTNLINERIIIEAKRELYLTNKSIKEISWELGYSDEHYFSRFFKANTDISPQMYRDSVGFGKAELN</sequence>
<dbReference type="OrthoDB" id="2666928at2"/>
<gene>
    <name evidence="5" type="ORF">SAMN05421866_3279</name>
</gene>
<dbReference type="InterPro" id="IPR018060">
    <property type="entry name" value="HTH_AraC"/>
</dbReference>
<dbReference type="Pfam" id="PF12833">
    <property type="entry name" value="HTH_18"/>
    <property type="match status" value="1"/>
</dbReference>
<dbReference type="SUPFAM" id="SSF46689">
    <property type="entry name" value="Homeodomain-like"/>
    <property type="match status" value="1"/>
</dbReference>
<dbReference type="Gene3D" id="1.10.10.60">
    <property type="entry name" value="Homeodomain-like"/>
    <property type="match status" value="2"/>
</dbReference>
<reference evidence="6" key="1">
    <citation type="submission" date="2016-11" db="EMBL/GenBank/DDBJ databases">
        <authorList>
            <person name="Varghese N."/>
            <person name="Submissions S."/>
        </authorList>
    </citation>
    <scope>NUCLEOTIDE SEQUENCE [LARGE SCALE GENOMIC DNA]</scope>
    <source>
        <strain evidence="6">DSM 19055</strain>
    </source>
</reference>
<dbReference type="PANTHER" id="PTHR43280">
    <property type="entry name" value="ARAC-FAMILY TRANSCRIPTIONAL REGULATOR"/>
    <property type="match status" value="1"/>
</dbReference>
<organism evidence="5 6">
    <name type="scientific">Chryseobacterium oranimense</name>
    <dbReference type="NCBI Taxonomy" id="421058"/>
    <lineage>
        <taxon>Bacteria</taxon>
        <taxon>Pseudomonadati</taxon>
        <taxon>Bacteroidota</taxon>
        <taxon>Flavobacteriia</taxon>
        <taxon>Flavobacteriales</taxon>
        <taxon>Weeksellaceae</taxon>
        <taxon>Chryseobacterium group</taxon>
        <taxon>Chryseobacterium</taxon>
    </lineage>
</organism>
<evidence type="ECO:0000313" key="6">
    <source>
        <dbReference type="Proteomes" id="UP000184047"/>
    </source>
</evidence>
<feature type="domain" description="HTH araC/xylS-type" evidence="4">
    <location>
        <begin position="186"/>
        <end position="284"/>
    </location>
</feature>
<evidence type="ECO:0000256" key="3">
    <source>
        <dbReference type="ARBA" id="ARBA00023163"/>
    </source>
</evidence>
<keyword evidence="1" id="KW-0805">Transcription regulation</keyword>
<dbReference type="RefSeq" id="WP_073064869.1">
    <property type="nucleotide sequence ID" value="NZ_FQWT01000005.1"/>
</dbReference>
<dbReference type="Proteomes" id="UP000184047">
    <property type="component" value="Unassembled WGS sequence"/>
</dbReference>
<keyword evidence="3" id="KW-0804">Transcription</keyword>